<dbReference type="InterPro" id="IPR036397">
    <property type="entry name" value="RNaseH_sf"/>
</dbReference>
<dbReference type="GO" id="GO:0004523">
    <property type="term" value="F:RNA-DNA hybrid ribonuclease activity"/>
    <property type="evidence" value="ECO:0007669"/>
    <property type="project" value="InterPro"/>
</dbReference>
<reference evidence="2 3" key="1">
    <citation type="journal article" date="2019" name="Sci. Rep.">
        <title>Orb-weaving spider Araneus ventricosus genome elucidates the spidroin gene catalogue.</title>
        <authorList>
            <person name="Kono N."/>
            <person name="Nakamura H."/>
            <person name="Ohtoshi R."/>
            <person name="Moran D.A.P."/>
            <person name="Shinohara A."/>
            <person name="Yoshida Y."/>
            <person name="Fujiwara M."/>
            <person name="Mori M."/>
            <person name="Tomita M."/>
            <person name="Arakawa K."/>
        </authorList>
    </citation>
    <scope>NUCLEOTIDE SEQUENCE [LARGE SCALE GENOMIC DNA]</scope>
</reference>
<dbReference type="SUPFAM" id="SSF53098">
    <property type="entry name" value="Ribonuclease H-like"/>
    <property type="match status" value="1"/>
</dbReference>
<proteinExistence type="predicted"/>
<dbReference type="GO" id="GO:0003676">
    <property type="term" value="F:nucleic acid binding"/>
    <property type="evidence" value="ECO:0007669"/>
    <property type="project" value="InterPro"/>
</dbReference>
<dbReference type="Proteomes" id="UP000499080">
    <property type="component" value="Unassembled WGS sequence"/>
</dbReference>
<sequence>MGKPKGGLPDAIKGIIDDLGEVDFDAEITVFQTELAAFDFAICWALENGVRINIYTDCQSSIIALQSAKSKSATVNKVKKNFYLAEGSVRLTWVKTHASDPGNQFADHEAKSANTEGEKLEIPTSYSYVKFKIEKNLMKDWQETWDGCDSE</sequence>
<feature type="domain" description="RNase H type-1" evidence="1">
    <location>
        <begin position="1"/>
        <end position="115"/>
    </location>
</feature>
<dbReference type="Gene3D" id="3.30.420.10">
    <property type="entry name" value="Ribonuclease H-like superfamily/Ribonuclease H"/>
    <property type="match status" value="1"/>
</dbReference>
<comment type="caution">
    <text evidence="2">The sequence shown here is derived from an EMBL/GenBank/DDBJ whole genome shotgun (WGS) entry which is preliminary data.</text>
</comment>
<accession>A0A4Y2R454</accession>
<evidence type="ECO:0000313" key="3">
    <source>
        <dbReference type="Proteomes" id="UP000499080"/>
    </source>
</evidence>
<protein>
    <recommendedName>
        <fullName evidence="1">RNase H type-1 domain-containing protein</fullName>
    </recommendedName>
</protein>
<evidence type="ECO:0000259" key="1">
    <source>
        <dbReference type="PROSITE" id="PS50879"/>
    </source>
</evidence>
<keyword evidence="3" id="KW-1185">Reference proteome</keyword>
<dbReference type="InterPro" id="IPR002156">
    <property type="entry name" value="RNaseH_domain"/>
</dbReference>
<dbReference type="OrthoDB" id="6437659at2759"/>
<evidence type="ECO:0000313" key="2">
    <source>
        <dbReference type="EMBL" id="GBN70378.1"/>
    </source>
</evidence>
<dbReference type="Pfam" id="PF00075">
    <property type="entry name" value="RNase_H"/>
    <property type="match status" value="1"/>
</dbReference>
<dbReference type="AlphaFoldDB" id="A0A4Y2R454"/>
<gene>
    <name evidence="2" type="ORF">AVEN_269410_1</name>
</gene>
<dbReference type="EMBL" id="BGPR01015726">
    <property type="protein sequence ID" value="GBN70378.1"/>
    <property type="molecule type" value="Genomic_DNA"/>
</dbReference>
<organism evidence="2 3">
    <name type="scientific">Araneus ventricosus</name>
    <name type="common">Orbweaver spider</name>
    <name type="synonym">Epeira ventricosa</name>
    <dbReference type="NCBI Taxonomy" id="182803"/>
    <lineage>
        <taxon>Eukaryota</taxon>
        <taxon>Metazoa</taxon>
        <taxon>Ecdysozoa</taxon>
        <taxon>Arthropoda</taxon>
        <taxon>Chelicerata</taxon>
        <taxon>Arachnida</taxon>
        <taxon>Araneae</taxon>
        <taxon>Araneomorphae</taxon>
        <taxon>Entelegynae</taxon>
        <taxon>Araneoidea</taxon>
        <taxon>Araneidae</taxon>
        <taxon>Araneus</taxon>
    </lineage>
</organism>
<dbReference type="InterPro" id="IPR012337">
    <property type="entry name" value="RNaseH-like_sf"/>
</dbReference>
<name>A0A4Y2R454_ARAVE</name>
<dbReference type="PROSITE" id="PS50879">
    <property type="entry name" value="RNASE_H_1"/>
    <property type="match status" value="1"/>
</dbReference>